<dbReference type="PANTHER" id="PTHR31342:SF43">
    <property type="entry name" value="F11A17.16"/>
    <property type="match status" value="1"/>
</dbReference>
<comment type="caution">
    <text evidence="4">The sequence shown here is derived from an EMBL/GenBank/DDBJ whole genome shotgun (WGS) entry which is preliminary data.</text>
</comment>
<feature type="compositionally biased region" description="Basic and acidic residues" evidence="3">
    <location>
        <begin position="93"/>
        <end position="104"/>
    </location>
</feature>
<dbReference type="PANTHER" id="PTHR31342">
    <property type="entry name" value="PROTEIN CHUP1, CHLOROPLASTIC"/>
    <property type="match status" value="1"/>
</dbReference>
<name>A0A8J5LYK3_ZINOF</name>
<evidence type="ECO:0000256" key="3">
    <source>
        <dbReference type="SAM" id="MobiDB-lite"/>
    </source>
</evidence>
<dbReference type="EMBL" id="JACMSC010000003">
    <property type="protein sequence ID" value="KAG6528587.1"/>
    <property type="molecule type" value="Genomic_DNA"/>
</dbReference>
<evidence type="ECO:0008006" key="6">
    <source>
        <dbReference type="Google" id="ProtNLM"/>
    </source>
</evidence>
<feature type="region of interest" description="Disordered" evidence="3">
    <location>
        <begin position="280"/>
        <end position="310"/>
    </location>
</feature>
<organism evidence="4 5">
    <name type="scientific">Zingiber officinale</name>
    <name type="common">Ginger</name>
    <name type="synonym">Amomum zingiber</name>
    <dbReference type="NCBI Taxonomy" id="94328"/>
    <lineage>
        <taxon>Eukaryota</taxon>
        <taxon>Viridiplantae</taxon>
        <taxon>Streptophyta</taxon>
        <taxon>Embryophyta</taxon>
        <taxon>Tracheophyta</taxon>
        <taxon>Spermatophyta</taxon>
        <taxon>Magnoliopsida</taxon>
        <taxon>Liliopsida</taxon>
        <taxon>Zingiberales</taxon>
        <taxon>Zingiberaceae</taxon>
        <taxon>Zingiber</taxon>
    </lineage>
</organism>
<evidence type="ECO:0000256" key="1">
    <source>
        <dbReference type="ARBA" id="ARBA00023054"/>
    </source>
</evidence>
<dbReference type="Gene3D" id="1.20.5.340">
    <property type="match status" value="1"/>
</dbReference>
<dbReference type="InterPro" id="IPR040265">
    <property type="entry name" value="CHUP1/IPGA1-like"/>
</dbReference>
<dbReference type="GO" id="GO:0055028">
    <property type="term" value="C:cortical microtubule"/>
    <property type="evidence" value="ECO:0007669"/>
    <property type="project" value="TreeGrafter"/>
</dbReference>
<keyword evidence="5" id="KW-1185">Reference proteome</keyword>
<accession>A0A8J5LYK3</accession>
<evidence type="ECO:0000313" key="4">
    <source>
        <dbReference type="EMBL" id="KAG6528587.1"/>
    </source>
</evidence>
<evidence type="ECO:0000256" key="2">
    <source>
        <dbReference type="SAM" id="Coils"/>
    </source>
</evidence>
<feature type="compositionally biased region" description="Pro residues" evidence="3">
    <location>
        <begin position="291"/>
        <end position="303"/>
    </location>
</feature>
<proteinExistence type="predicted"/>
<feature type="region of interest" description="Disordered" evidence="3">
    <location>
        <begin position="86"/>
        <end position="121"/>
    </location>
</feature>
<dbReference type="GO" id="GO:0072699">
    <property type="term" value="P:protein localization to cortical microtubule cytoskeleton"/>
    <property type="evidence" value="ECO:0007669"/>
    <property type="project" value="TreeGrafter"/>
</dbReference>
<evidence type="ECO:0000313" key="5">
    <source>
        <dbReference type="Proteomes" id="UP000734854"/>
    </source>
</evidence>
<protein>
    <recommendedName>
        <fullName evidence="6">Protein CHUP1, chloroplastic</fullName>
    </recommendedName>
</protein>
<dbReference type="AlphaFoldDB" id="A0A8J5LYK3"/>
<sequence>MESNPRMQVWVGWLGDEEREKDEEVCKLQSSKETSSKPKASAMPLISIIRLLMHCAVQQRSAGQVFAVLLVCSKAMKQELRVPHAARTRVVSRVKDPPRTDTDHGTSPGLKARPKSSALDASTANLARRRSPQFNNNLRPATNGLGAPKVVEQFARLGRREDASCKGSADGVNGKIKELESRLGESEKLVRELQQEVTELKTEIEKLQEKNVELESQNKKLEQDLTAAEENIKMMEKNDQVELDGKSKFRDLLELVQKNSKNSAEMEEVQQNVVIKMPIPTLSPSKGASHGPPPLPPPPPPLPHSASGRATVGKASALVQLYHSLTKQGSASNGGSASPFSGFAHRGIVGELQHRSAHLLAIKADVETKGPLIKHLIQKVLWSSFTSMEDVLAFVDWLDGELSTLADERAVLKHFDWPEKRADALREAAVEFRGLKQLEAHVHSLKDDSSLSCEVTLKKISNLLDKFEQGVDRLIKLRNANMMLYKECKIPTDWMLDSGMVNQMKQSSVKLARLYLSRATMELKVFQHSERQSAQEALLLQGFAGVLDSELMITIEDLKKRVESQSRRSQ</sequence>
<dbReference type="Proteomes" id="UP000734854">
    <property type="component" value="Unassembled WGS sequence"/>
</dbReference>
<feature type="region of interest" description="Disordered" evidence="3">
    <location>
        <begin position="126"/>
        <end position="145"/>
    </location>
</feature>
<keyword evidence="1 2" id="KW-0175">Coiled coil</keyword>
<feature type="coiled-coil region" evidence="2">
    <location>
        <begin position="176"/>
        <end position="272"/>
    </location>
</feature>
<gene>
    <name evidence="4" type="ORF">ZIOFF_010766</name>
</gene>
<reference evidence="4 5" key="1">
    <citation type="submission" date="2020-08" db="EMBL/GenBank/DDBJ databases">
        <title>Plant Genome Project.</title>
        <authorList>
            <person name="Zhang R.-G."/>
        </authorList>
    </citation>
    <scope>NUCLEOTIDE SEQUENCE [LARGE SCALE GENOMIC DNA]</scope>
    <source>
        <tissue evidence="4">Rhizome</tissue>
    </source>
</reference>